<dbReference type="RefSeq" id="XP_002181575.1">
    <property type="nucleotide sequence ID" value="XM_002181539.1"/>
</dbReference>
<evidence type="ECO:0000256" key="2">
    <source>
        <dbReference type="SAM" id="SignalP"/>
    </source>
</evidence>
<reference evidence="4" key="2">
    <citation type="submission" date="2008-08" db="EMBL/GenBank/DDBJ databases">
        <authorList>
            <consortium name="Diatom Consortium"/>
            <person name="Grigoriev I."/>
            <person name="Grimwood J."/>
            <person name="Kuo A."/>
            <person name="Otillar R.P."/>
            <person name="Salamov A."/>
            <person name="Detter J.C."/>
            <person name="Lindquist E."/>
            <person name="Shapiro H."/>
            <person name="Lucas S."/>
            <person name="Glavina del Rio T."/>
            <person name="Pitluck S."/>
            <person name="Rokhsar D."/>
            <person name="Bowler C."/>
        </authorList>
    </citation>
    <scope>GENOME REANNOTATION</scope>
    <source>
        <strain evidence="4">CCAP 1055/1</strain>
    </source>
</reference>
<accession>B7G389</accession>
<feature type="signal peptide" evidence="2">
    <location>
        <begin position="1"/>
        <end position="17"/>
    </location>
</feature>
<dbReference type="PaxDb" id="2850-Phatr47397"/>
<dbReference type="Proteomes" id="UP000000759">
    <property type="component" value="Chromosome 13"/>
</dbReference>
<sequence>MQFLFLASLFSGATVQADVVSRYRIVARPTSRLGAPPRGLQSSASDIDGSSLSFDGNVSAIQQLALEKSMTNVLAPTASPTTITTSEPTPATSAFVPFTCPEDSIETLQLLTWDYAVEILPDTDLAPLLNEVEWALQVALAPRLLACQNEDLADVAIVALDAEPMDTAHPTAICEPLDDENDCVVYQGRMRLFLGNETQDEAMREGRLATENIISSISFAASIGLGLVRTEYLGPVLTEPTPIVPPIAEDDDIDGNRTLGNASIAVIAAASAALVVLVGSVYFWRPGGEEHSADGAATQAAGSSMHETGMAEDSTSSPFSKMLPNSYQFTEEMSILSVHSLDNRIGLSAVPEIPSGDEMSCGSQSIVMSDSGYTAEANDSMSFDLPKSLYMRPADSPMLLGAKKRMGSATTANQSDIFSEISSSDESSTSSASAIPDQDLLADTMLLNSSIDSKCAGNAVPANVLDQSALSEDEDLLFL</sequence>
<name>B7G389_PHATC</name>
<gene>
    <name evidence="3" type="ORF">PHATRDRAFT_47397</name>
</gene>
<dbReference type="InParanoid" id="B7G389"/>
<reference evidence="3 4" key="1">
    <citation type="journal article" date="2008" name="Nature">
        <title>The Phaeodactylum genome reveals the evolutionary history of diatom genomes.</title>
        <authorList>
            <person name="Bowler C."/>
            <person name="Allen A.E."/>
            <person name="Badger J.H."/>
            <person name="Grimwood J."/>
            <person name="Jabbari K."/>
            <person name="Kuo A."/>
            <person name="Maheswari U."/>
            <person name="Martens C."/>
            <person name="Maumus F."/>
            <person name="Otillar R.P."/>
            <person name="Rayko E."/>
            <person name="Salamov A."/>
            <person name="Vandepoele K."/>
            <person name="Beszteri B."/>
            <person name="Gruber A."/>
            <person name="Heijde M."/>
            <person name="Katinka M."/>
            <person name="Mock T."/>
            <person name="Valentin K."/>
            <person name="Verret F."/>
            <person name="Berges J.A."/>
            <person name="Brownlee C."/>
            <person name="Cadoret J.P."/>
            <person name="Chiovitti A."/>
            <person name="Choi C.J."/>
            <person name="Coesel S."/>
            <person name="De Martino A."/>
            <person name="Detter J.C."/>
            <person name="Durkin C."/>
            <person name="Falciatore A."/>
            <person name="Fournet J."/>
            <person name="Haruta M."/>
            <person name="Huysman M.J."/>
            <person name="Jenkins B.D."/>
            <person name="Jiroutova K."/>
            <person name="Jorgensen R.E."/>
            <person name="Joubert Y."/>
            <person name="Kaplan A."/>
            <person name="Kroger N."/>
            <person name="Kroth P.G."/>
            <person name="La Roche J."/>
            <person name="Lindquist E."/>
            <person name="Lommer M."/>
            <person name="Martin-Jezequel V."/>
            <person name="Lopez P.J."/>
            <person name="Lucas S."/>
            <person name="Mangogna M."/>
            <person name="McGinnis K."/>
            <person name="Medlin L.K."/>
            <person name="Montsant A."/>
            <person name="Oudot-Le Secq M.P."/>
            <person name="Napoli C."/>
            <person name="Obornik M."/>
            <person name="Parker M.S."/>
            <person name="Petit J.L."/>
            <person name="Porcel B.M."/>
            <person name="Poulsen N."/>
            <person name="Robison M."/>
            <person name="Rychlewski L."/>
            <person name="Rynearson T.A."/>
            <person name="Schmutz J."/>
            <person name="Shapiro H."/>
            <person name="Siaut M."/>
            <person name="Stanley M."/>
            <person name="Sussman M.R."/>
            <person name="Taylor A.R."/>
            <person name="Vardi A."/>
            <person name="von Dassow P."/>
            <person name="Vyverman W."/>
            <person name="Willis A."/>
            <person name="Wyrwicz L.S."/>
            <person name="Rokhsar D.S."/>
            <person name="Weissenbach J."/>
            <person name="Armbrust E.V."/>
            <person name="Green B.R."/>
            <person name="Van de Peer Y."/>
            <person name="Grigoriev I.V."/>
        </authorList>
    </citation>
    <scope>NUCLEOTIDE SEQUENCE [LARGE SCALE GENOMIC DNA]</scope>
    <source>
        <strain evidence="3 4">CCAP 1055/1</strain>
    </source>
</reference>
<dbReference type="EMBL" id="CM000615">
    <property type="protein sequence ID" value="EEC46789.1"/>
    <property type="molecule type" value="Genomic_DNA"/>
</dbReference>
<evidence type="ECO:0000313" key="4">
    <source>
        <dbReference type="Proteomes" id="UP000000759"/>
    </source>
</evidence>
<dbReference type="HOGENOM" id="CLU_568007_0_0_1"/>
<evidence type="ECO:0000256" key="1">
    <source>
        <dbReference type="SAM" id="MobiDB-lite"/>
    </source>
</evidence>
<feature type="chain" id="PRO_5002852950" evidence="2">
    <location>
        <begin position="18"/>
        <end position="479"/>
    </location>
</feature>
<proteinExistence type="predicted"/>
<evidence type="ECO:0000313" key="3">
    <source>
        <dbReference type="EMBL" id="EEC46789.1"/>
    </source>
</evidence>
<dbReference type="KEGG" id="pti:PHATRDRAFT_47397"/>
<feature type="region of interest" description="Disordered" evidence="1">
    <location>
        <begin position="292"/>
        <end position="318"/>
    </location>
</feature>
<dbReference type="AlphaFoldDB" id="B7G389"/>
<keyword evidence="2" id="KW-0732">Signal</keyword>
<dbReference type="GeneID" id="7202541"/>
<keyword evidence="4" id="KW-1185">Reference proteome</keyword>
<organism evidence="3 4">
    <name type="scientific">Phaeodactylum tricornutum (strain CCAP 1055/1)</name>
    <dbReference type="NCBI Taxonomy" id="556484"/>
    <lineage>
        <taxon>Eukaryota</taxon>
        <taxon>Sar</taxon>
        <taxon>Stramenopiles</taxon>
        <taxon>Ochrophyta</taxon>
        <taxon>Bacillariophyta</taxon>
        <taxon>Bacillariophyceae</taxon>
        <taxon>Bacillariophycidae</taxon>
        <taxon>Naviculales</taxon>
        <taxon>Phaeodactylaceae</taxon>
        <taxon>Phaeodactylum</taxon>
    </lineage>
</organism>
<protein>
    <submittedName>
        <fullName evidence="3">Uncharacterized protein</fullName>
    </submittedName>
</protein>